<evidence type="ECO:0000256" key="7">
    <source>
        <dbReference type="ARBA" id="ARBA00023136"/>
    </source>
</evidence>
<dbReference type="InterPro" id="IPR017871">
    <property type="entry name" value="ABC_transporter-like_CS"/>
</dbReference>
<dbReference type="RefSeq" id="WP_113894301.1">
    <property type="nucleotide sequence ID" value="NZ_JANJGA010000009.1"/>
</dbReference>
<proteinExistence type="predicted"/>
<evidence type="ECO:0000256" key="1">
    <source>
        <dbReference type="ARBA" id="ARBA00004651"/>
    </source>
</evidence>
<protein>
    <submittedName>
        <fullName evidence="11">ABC transporter ATP-binding protein/permease</fullName>
    </submittedName>
</protein>
<evidence type="ECO:0000256" key="5">
    <source>
        <dbReference type="ARBA" id="ARBA00022840"/>
    </source>
</evidence>
<keyword evidence="5 11" id="KW-0067">ATP-binding</keyword>
<evidence type="ECO:0000256" key="6">
    <source>
        <dbReference type="ARBA" id="ARBA00022989"/>
    </source>
</evidence>
<dbReference type="FunFam" id="3.40.50.300:FF:000287">
    <property type="entry name" value="Multidrug ABC transporter ATP-binding protein"/>
    <property type="match status" value="1"/>
</dbReference>
<name>A0A366MU25_9BACT</name>
<dbReference type="SUPFAM" id="SSF90123">
    <property type="entry name" value="ABC transporter transmembrane region"/>
    <property type="match status" value="1"/>
</dbReference>
<dbReference type="PROSITE" id="PS50929">
    <property type="entry name" value="ABC_TM1F"/>
    <property type="match status" value="1"/>
</dbReference>
<evidence type="ECO:0000259" key="9">
    <source>
        <dbReference type="PROSITE" id="PS50893"/>
    </source>
</evidence>
<dbReference type="InterPro" id="IPR011527">
    <property type="entry name" value="ABC1_TM_dom"/>
</dbReference>
<keyword evidence="12" id="KW-1185">Reference proteome</keyword>
<dbReference type="PROSITE" id="PS00211">
    <property type="entry name" value="ABC_TRANSPORTER_1"/>
    <property type="match status" value="1"/>
</dbReference>
<dbReference type="GO" id="GO:0034040">
    <property type="term" value="F:ATPase-coupled lipid transmembrane transporter activity"/>
    <property type="evidence" value="ECO:0007669"/>
    <property type="project" value="TreeGrafter"/>
</dbReference>
<dbReference type="GO" id="GO:0140359">
    <property type="term" value="F:ABC-type transporter activity"/>
    <property type="evidence" value="ECO:0007669"/>
    <property type="project" value="InterPro"/>
</dbReference>
<evidence type="ECO:0000313" key="12">
    <source>
        <dbReference type="Proteomes" id="UP000252669"/>
    </source>
</evidence>
<keyword evidence="7 8" id="KW-0472">Membrane</keyword>
<dbReference type="PANTHER" id="PTHR24221">
    <property type="entry name" value="ATP-BINDING CASSETTE SUB-FAMILY B"/>
    <property type="match status" value="1"/>
</dbReference>
<dbReference type="Pfam" id="PF00005">
    <property type="entry name" value="ABC_tran"/>
    <property type="match status" value="1"/>
</dbReference>
<evidence type="ECO:0000256" key="2">
    <source>
        <dbReference type="ARBA" id="ARBA00022448"/>
    </source>
</evidence>
<dbReference type="OrthoDB" id="9760168at2"/>
<dbReference type="AlphaFoldDB" id="A0A366MU25"/>
<sequence>MKKEEQKQGLWAIMSPVKFKIRMAMLLASIGAISLILSLLLLSFALTNILQNTPLVVFGFELNLVNTILLLALLTIIAFLSRFGAFAVSHLGAFHLEQILRTKLSLHLAKLPLGYIISNGSGALKKVVQDDVKTLHAFVADSTPMIAKSIVAPITTLIILLVIDYRFALATLSVFILGWITMAVAMKDSKSLRIKYEQSQSNINRAVIEFAQAMPVVRTFDDGTTSFKRYNDALIEFKNNLHHWMSVSAFSAKLGMIILSPLPTLLAVIITAIFLLNFSSLELFAFISALFLSTGMADAMMPLMWLNNHIKKSQTSALKIQEVLSVKALEIAKEPKTINSFDIEFKNVSFKYDNVENYALKDINFKVSSGSVTALVGPSGAGKSTVAKLIPRFWDVSSGAIKIGSIDIKEVSSENLMDTVSFVFQDTFLFQDTIYNNIKMANTNATDEEIINASKAAQIHDFILSLPDGYETLAGDRGANLSGGQKQRITIARAILRNTPIIVLDEATAFADPENEEEIVKALANLTVNKTVIMIAHRLSTIKDSEQIVVFDEGKISEIGKHEDLLNTKGVYSKLWSNYEKASSWNLEKIEDKKGENNE</sequence>
<dbReference type="Gene3D" id="3.40.50.300">
    <property type="entry name" value="P-loop containing nucleotide triphosphate hydrolases"/>
    <property type="match status" value="1"/>
</dbReference>
<feature type="transmembrane region" description="Helical" evidence="8">
    <location>
        <begin position="69"/>
        <end position="94"/>
    </location>
</feature>
<feature type="domain" description="ABC transmembrane type-1" evidence="10">
    <location>
        <begin position="24"/>
        <end position="312"/>
    </location>
</feature>
<evidence type="ECO:0000256" key="3">
    <source>
        <dbReference type="ARBA" id="ARBA00022692"/>
    </source>
</evidence>
<dbReference type="EMBL" id="PDKB01000008">
    <property type="protein sequence ID" value="RBQ29120.1"/>
    <property type="molecule type" value="Genomic_DNA"/>
</dbReference>
<keyword evidence="2" id="KW-0813">Transport</keyword>
<dbReference type="GO" id="GO:0016887">
    <property type="term" value="F:ATP hydrolysis activity"/>
    <property type="evidence" value="ECO:0007669"/>
    <property type="project" value="InterPro"/>
</dbReference>
<dbReference type="Pfam" id="PF00664">
    <property type="entry name" value="ABC_membrane"/>
    <property type="match status" value="1"/>
</dbReference>
<feature type="transmembrane region" description="Helical" evidence="8">
    <location>
        <begin position="283"/>
        <end position="306"/>
    </location>
</feature>
<keyword evidence="4" id="KW-0547">Nucleotide-binding</keyword>
<feature type="transmembrane region" description="Helical" evidence="8">
    <location>
        <begin position="169"/>
        <end position="186"/>
    </location>
</feature>
<keyword evidence="6 8" id="KW-1133">Transmembrane helix</keyword>
<dbReference type="InterPro" id="IPR003439">
    <property type="entry name" value="ABC_transporter-like_ATP-bd"/>
</dbReference>
<reference evidence="11 12" key="1">
    <citation type="submission" date="2017-10" db="EMBL/GenBank/DDBJ databases">
        <title>Genomics of the genus Arcobacter.</title>
        <authorList>
            <person name="Perez-Cataluna A."/>
            <person name="Figueras M.J."/>
        </authorList>
    </citation>
    <scope>NUCLEOTIDE SEQUENCE [LARGE SCALE GENOMIC DNA]</scope>
    <source>
        <strain evidence="11 12">CECT 9230</strain>
    </source>
</reference>
<dbReference type="PROSITE" id="PS50893">
    <property type="entry name" value="ABC_TRANSPORTER_2"/>
    <property type="match status" value="1"/>
</dbReference>
<feature type="domain" description="ABC transporter" evidence="9">
    <location>
        <begin position="343"/>
        <end position="578"/>
    </location>
</feature>
<dbReference type="SUPFAM" id="SSF52540">
    <property type="entry name" value="P-loop containing nucleoside triphosphate hydrolases"/>
    <property type="match status" value="1"/>
</dbReference>
<gene>
    <name evidence="11" type="ORF">CRU91_05925</name>
</gene>
<accession>A0A366MU25</accession>
<comment type="caution">
    <text evidence="11">The sequence shown here is derived from an EMBL/GenBank/DDBJ whole genome shotgun (WGS) entry which is preliminary data.</text>
</comment>
<keyword evidence="3 8" id="KW-0812">Transmembrane</keyword>
<dbReference type="SMART" id="SM00382">
    <property type="entry name" value="AAA"/>
    <property type="match status" value="1"/>
</dbReference>
<dbReference type="InterPro" id="IPR036640">
    <property type="entry name" value="ABC1_TM_sf"/>
</dbReference>
<dbReference type="Gene3D" id="1.20.1560.10">
    <property type="entry name" value="ABC transporter type 1, transmembrane domain"/>
    <property type="match status" value="1"/>
</dbReference>
<dbReference type="InterPro" id="IPR027417">
    <property type="entry name" value="P-loop_NTPase"/>
</dbReference>
<comment type="subcellular location">
    <subcellularLocation>
        <location evidence="1">Cell membrane</location>
        <topology evidence="1">Multi-pass membrane protein</topology>
    </subcellularLocation>
</comment>
<evidence type="ECO:0000256" key="4">
    <source>
        <dbReference type="ARBA" id="ARBA00022741"/>
    </source>
</evidence>
<dbReference type="PANTHER" id="PTHR24221:SF397">
    <property type="entry name" value="ABC TRANSPORTER, ATP-BINDING TRANSMEMBRANE PROTEIN"/>
    <property type="match status" value="1"/>
</dbReference>
<dbReference type="InterPro" id="IPR003593">
    <property type="entry name" value="AAA+_ATPase"/>
</dbReference>
<dbReference type="Proteomes" id="UP000252669">
    <property type="component" value="Unassembled WGS sequence"/>
</dbReference>
<dbReference type="GO" id="GO:0005886">
    <property type="term" value="C:plasma membrane"/>
    <property type="evidence" value="ECO:0007669"/>
    <property type="project" value="UniProtKB-SubCell"/>
</dbReference>
<evidence type="ECO:0000259" key="10">
    <source>
        <dbReference type="PROSITE" id="PS50929"/>
    </source>
</evidence>
<evidence type="ECO:0000313" key="11">
    <source>
        <dbReference type="EMBL" id="RBQ29120.1"/>
    </source>
</evidence>
<dbReference type="GO" id="GO:0005524">
    <property type="term" value="F:ATP binding"/>
    <property type="evidence" value="ECO:0007669"/>
    <property type="project" value="UniProtKB-KW"/>
</dbReference>
<organism evidence="11 12">
    <name type="scientific">Aliarcobacter vitoriensis</name>
    <dbReference type="NCBI Taxonomy" id="2011099"/>
    <lineage>
        <taxon>Bacteria</taxon>
        <taxon>Pseudomonadati</taxon>
        <taxon>Campylobacterota</taxon>
        <taxon>Epsilonproteobacteria</taxon>
        <taxon>Campylobacterales</taxon>
        <taxon>Arcobacteraceae</taxon>
        <taxon>Aliarcobacter</taxon>
    </lineage>
</organism>
<evidence type="ECO:0000256" key="8">
    <source>
        <dbReference type="SAM" id="Phobius"/>
    </source>
</evidence>
<feature type="transmembrane region" description="Helical" evidence="8">
    <location>
        <begin position="254"/>
        <end position="277"/>
    </location>
</feature>
<dbReference type="InterPro" id="IPR039421">
    <property type="entry name" value="Type_1_exporter"/>
</dbReference>